<evidence type="ECO:0000313" key="4">
    <source>
        <dbReference type="Proteomes" id="UP000321548"/>
    </source>
</evidence>
<reference evidence="3 4" key="1">
    <citation type="submission" date="2019-06" db="EMBL/GenBank/DDBJ databases">
        <title>Quisquiliibacterium sp. nov., isolated from a maize field.</title>
        <authorList>
            <person name="Lin S.-Y."/>
            <person name="Tsai C.-F."/>
            <person name="Young C.-C."/>
        </authorList>
    </citation>
    <scope>NUCLEOTIDE SEQUENCE [LARGE SCALE GENOMIC DNA]</scope>
    <source>
        <strain evidence="3 4">CC-CFT501</strain>
    </source>
</reference>
<evidence type="ECO:0000313" key="3">
    <source>
        <dbReference type="EMBL" id="TXL64657.1"/>
    </source>
</evidence>
<accession>A0A5C8NU16</accession>
<dbReference type="CDD" id="cd13602">
    <property type="entry name" value="PBP2_TRAP_BpDctp6_7"/>
    <property type="match status" value="1"/>
</dbReference>
<dbReference type="InterPro" id="IPR038404">
    <property type="entry name" value="TRAP_DctP_sf"/>
</dbReference>
<dbReference type="GO" id="GO:0055085">
    <property type="term" value="P:transmembrane transport"/>
    <property type="evidence" value="ECO:0007669"/>
    <property type="project" value="InterPro"/>
</dbReference>
<feature type="chain" id="PRO_5022935636" evidence="2">
    <location>
        <begin position="24"/>
        <end position="347"/>
    </location>
</feature>
<gene>
    <name evidence="3" type="ORF">FHP08_12985</name>
</gene>
<keyword evidence="1 2" id="KW-0732">Signal</keyword>
<dbReference type="Proteomes" id="UP000321548">
    <property type="component" value="Unassembled WGS sequence"/>
</dbReference>
<protein>
    <submittedName>
        <fullName evidence="3">TRAP transporter substrate-binding protein</fullName>
    </submittedName>
</protein>
<dbReference type="OrthoDB" id="6716943at2"/>
<proteinExistence type="predicted"/>
<evidence type="ECO:0000256" key="1">
    <source>
        <dbReference type="ARBA" id="ARBA00022729"/>
    </source>
</evidence>
<dbReference type="AlphaFoldDB" id="A0A5C8NU16"/>
<comment type="caution">
    <text evidence="3">The sequence shown here is derived from an EMBL/GenBank/DDBJ whole genome shotgun (WGS) entry which is preliminary data.</text>
</comment>
<dbReference type="Pfam" id="PF03480">
    <property type="entry name" value="DctP"/>
    <property type="match status" value="1"/>
</dbReference>
<evidence type="ECO:0000256" key="2">
    <source>
        <dbReference type="SAM" id="SignalP"/>
    </source>
</evidence>
<dbReference type="Gene3D" id="3.40.190.170">
    <property type="entry name" value="Bacterial extracellular solute-binding protein, family 7"/>
    <property type="match status" value="1"/>
</dbReference>
<dbReference type="PANTHER" id="PTHR33376">
    <property type="match status" value="1"/>
</dbReference>
<sequence>MLKQTLTAGLVAGCIAFAGAAQAQVQKLRVAGNLLATGLILQHKEQPFFENLSKISGLNVEVDYKPMDALGIKDTEGLRTLRSGLFDIVSLRLAQVSRDEPFVLGLDLVGLNPDYETTRKVLAAYREPFDKRLQDRFKAKLLALWPFGPQVLFCKPEIKGLADLKGLKVRVYDQSLAKFIEQLGGIPVTLAFGETQQALQRGVVDCAITGASSANSAGWPEVTEYFMPIGFQAAIQAYAINLDTWNKMTPDQQQKLTAAFGKLEQDIFDYSKELFDDALRCNVGKEPCTTVKKYAMKEVPVSPADQALVRDAVGKVSFPAWAEVCEKSYKGCGDVWKAALGGIAGVK</sequence>
<dbReference type="EMBL" id="VDUY01000005">
    <property type="protein sequence ID" value="TXL64657.1"/>
    <property type="molecule type" value="Genomic_DNA"/>
</dbReference>
<dbReference type="PANTHER" id="PTHR33376:SF4">
    <property type="entry name" value="SIALIC ACID-BINDING PERIPLASMIC PROTEIN SIAP"/>
    <property type="match status" value="1"/>
</dbReference>
<dbReference type="SUPFAM" id="SSF53850">
    <property type="entry name" value="Periplasmic binding protein-like II"/>
    <property type="match status" value="1"/>
</dbReference>
<dbReference type="NCBIfam" id="NF037995">
    <property type="entry name" value="TRAP_S1"/>
    <property type="match status" value="1"/>
</dbReference>
<feature type="signal peptide" evidence="2">
    <location>
        <begin position="1"/>
        <end position="23"/>
    </location>
</feature>
<name>A0A5C8NU16_9BURK</name>
<keyword evidence="4" id="KW-1185">Reference proteome</keyword>
<dbReference type="RefSeq" id="WP_147704906.1">
    <property type="nucleotide sequence ID" value="NZ_VDUY01000005.1"/>
</dbReference>
<organism evidence="3 4">
    <name type="scientific">Zeimonas arvi</name>
    <dbReference type="NCBI Taxonomy" id="2498847"/>
    <lineage>
        <taxon>Bacteria</taxon>
        <taxon>Pseudomonadati</taxon>
        <taxon>Pseudomonadota</taxon>
        <taxon>Betaproteobacteria</taxon>
        <taxon>Burkholderiales</taxon>
        <taxon>Burkholderiaceae</taxon>
        <taxon>Zeimonas</taxon>
    </lineage>
</organism>
<dbReference type="InterPro" id="IPR018389">
    <property type="entry name" value="DctP_fam"/>
</dbReference>